<accession>A0A6J5NCF2</accession>
<organism evidence="1">
    <name type="scientific">uncultured Caudovirales phage</name>
    <dbReference type="NCBI Taxonomy" id="2100421"/>
    <lineage>
        <taxon>Viruses</taxon>
        <taxon>Duplodnaviria</taxon>
        <taxon>Heunggongvirae</taxon>
        <taxon>Uroviricota</taxon>
        <taxon>Caudoviricetes</taxon>
        <taxon>Peduoviridae</taxon>
        <taxon>Maltschvirus</taxon>
        <taxon>Maltschvirus maltsch</taxon>
    </lineage>
</organism>
<gene>
    <name evidence="1" type="ORF">UFOVP653_35</name>
</gene>
<dbReference type="EMBL" id="LR796613">
    <property type="protein sequence ID" value="CAB4154855.1"/>
    <property type="molecule type" value="Genomic_DNA"/>
</dbReference>
<evidence type="ECO:0000313" key="1">
    <source>
        <dbReference type="EMBL" id="CAB4154855.1"/>
    </source>
</evidence>
<name>A0A6J5NCF2_9CAUD</name>
<reference evidence="1" key="1">
    <citation type="submission" date="2020-04" db="EMBL/GenBank/DDBJ databases">
        <authorList>
            <person name="Chiriac C."/>
            <person name="Salcher M."/>
            <person name="Ghai R."/>
            <person name="Kavagutti S V."/>
        </authorList>
    </citation>
    <scope>NUCLEOTIDE SEQUENCE</scope>
</reference>
<proteinExistence type="predicted"/>
<sequence length="158" mass="17791">MRKRSNRRVRNVAMPTLVFMHTIPDAEIATFTALDAFREGYASPGQFDILLDTRDLLLLAASAQKDEGVIAVCSAANIALGQIRDSWDGERFAPLTTDELNALAVLVDISNDWWRRKSGTLYQAAFTALKEWRVKQGEMLNEDRRQENRTDETGLVCS</sequence>
<protein>
    <submittedName>
        <fullName evidence="1">Uncharacterized protein</fullName>
    </submittedName>
</protein>